<accession>A0A6J2XIS2</accession>
<name>A0A6J2XIS2_SITOR</name>
<dbReference type="AlphaFoldDB" id="A0A6J2XIS2"/>
<gene>
    <name evidence="2" type="primary">LOC115878446</name>
</gene>
<evidence type="ECO:0000313" key="1">
    <source>
        <dbReference type="Proteomes" id="UP000504635"/>
    </source>
</evidence>
<proteinExistence type="predicted"/>
<dbReference type="KEGG" id="soy:115878446"/>
<keyword evidence="1" id="KW-1185">Reference proteome</keyword>
<reference evidence="2" key="1">
    <citation type="submission" date="2025-08" db="UniProtKB">
        <authorList>
            <consortium name="RefSeq"/>
        </authorList>
    </citation>
    <scope>IDENTIFICATION</scope>
    <source>
        <tissue evidence="2">Gonads</tissue>
    </source>
</reference>
<dbReference type="GeneID" id="115878446"/>
<dbReference type="InParanoid" id="A0A6J2XIS2"/>
<organism evidence="1 2">
    <name type="scientific">Sitophilus oryzae</name>
    <name type="common">Rice weevil</name>
    <name type="synonym">Curculio oryzae</name>
    <dbReference type="NCBI Taxonomy" id="7048"/>
    <lineage>
        <taxon>Eukaryota</taxon>
        <taxon>Metazoa</taxon>
        <taxon>Ecdysozoa</taxon>
        <taxon>Arthropoda</taxon>
        <taxon>Hexapoda</taxon>
        <taxon>Insecta</taxon>
        <taxon>Pterygota</taxon>
        <taxon>Neoptera</taxon>
        <taxon>Endopterygota</taxon>
        <taxon>Coleoptera</taxon>
        <taxon>Polyphaga</taxon>
        <taxon>Cucujiformia</taxon>
        <taxon>Curculionidae</taxon>
        <taxon>Dryophthorinae</taxon>
        <taxon>Sitophilus</taxon>
    </lineage>
</organism>
<dbReference type="OrthoDB" id="1431547at2759"/>
<protein>
    <submittedName>
        <fullName evidence="2">Uncharacterized protein LOC115878446</fullName>
    </submittedName>
</protein>
<dbReference type="Proteomes" id="UP000504635">
    <property type="component" value="Unplaced"/>
</dbReference>
<sequence length="165" mass="18900">MSVYWEAQDVTWTFTRAVVCLQSRGRSPIHHPPPPPGALRMRVNQLRTSDLLACAVRAAAAVDGESAISLYFKSTWNNCLQIGKDRKLRIYGAIIKSNMLFGAETWRLMENKKRKLLAVERDAIRTSARTSRLDRVRNEIVSDKMGRQRTIVEEIESAQLKWYGH</sequence>
<evidence type="ECO:0000313" key="2">
    <source>
        <dbReference type="RefSeq" id="XP_030750815.1"/>
    </source>
</evidence>
<dbReference type="RefSeq" id="XP_030750815.1">
    <property type="nucleotide sequence ID" value="XM_030894955.1"/>
</dbReference>